<evidence type="ECO:0000256" key="11">
    <source>
        <dbReference type="ARBA" id="ARBA00023136"/>
    </source>
</evidence>
<keyword evidence="7" id="KW-1133">Transmembrane helix</keyword>
<evidence type="ECO:0000256" key="12">
    <source>
        <dbReference type="PIRSR" id="PIRSR602401-1"/>
    </source>
</evidence>
<comment type="cofactor">
    <cofactor evidence="1 12">
        <name>heme</name>
        <dbReference type="ChEBI" id="CHEBI:30413"/>
    </cofactor>
</comment>
<keyword evidence="11" id="KW-0472">Membrane</keyword>
<dbReference type="SUPFAM" id="SSF48264">
    <property type="entry name" value="Cytochrome P450"/>
    <property type="match status" value="1"/>
</dbReference>
<name>A0A152A390_TIELA</name>
<dbReference type="PRINTS" id="PR00463">
    <property type="entry name" value="EP450I"/>
</dbReference>
<evidence type="ECO:0000256" key="6">
    <source>
        <dbReference type="ARBA" id="ARBA00022723"/>
    </source>
</evidence>
<gene>
    <name evidence="13" type="ORF">DLAC_02522</name>
</gene>
<dbReference type="GO" id="GO:0020037">
    <property type="term" value="F:heme binding"/>
    <property type="evidence" value="ECO:0007669"/>
    <property type="project" value="InterPro"/>
</dbReference>
<evidence type="ECO:0000256" key="3">
    <source>
        <dbReference type="ARBA" id="ARBA00010617"/>
    </source>
</evidence>
<dbReference type="OMA" id="RRFAMTT"/>
<dbReference type="PANTHER" id="PTHR24300:SF417">
    <property type="entry name" value="CYTOCHROME P450 508B1-RELATED"/>
    <property type="match status" value="1"/>
</dbReference>
<evidence type="ECO:0000256" key="4">
    <source>
        <dbReference type="ARBA" id="ARBA00022617"/>
    </source>
</evidence>
<dbReference type="PANTHER" id="PTHR24300">
    <property type="entry name" value="CYTOCHROME P450 508A4-RELATED"/>
    <property type="match status" value="1"/>
</dbReference>
<keyword evidence="8" id="KW-0560">Oxidoreductase</keyword>
<evidence type="ECO:0000256" key="8">
    <source>
        <dbReference type="ARBA" id="ARBA00023002"/>
    </source>
</evidence>
<dbReference type="OrthoDB" id="15258at2759"/>
<dbReference type="InterPro" id="IPR050182">
    <property type="entry name" value="Cytochrome_P450_fam2"/>
</dbReference>
<dbReference type="AlphaFoldDB" id="A0A152A390"/>
<keyword evidence="6 12" id="KW-0479">Metal-binding</keyword>
<comment type="subcellular location">
    <subcellularLocation>
        <location evidence="2">Membrane</location>
        <topology evidence="2">Single-pass membrane protein</topology>
    </subcellularLocation>
</comment>
<keyword evidence="10" id="KW-0503">Monooxygenase</keyword>
<dbReference type="GO" id="GO:0016020">
    <property type="term" value="C:membrane"/>
    <property type="evidence" value="ECO:0007669"/>
    <property type="project" value="UniProtKB-SubCell"/>
</dbReference>
<protein>
    <recommendedName>
        <fullName evidence="15">Cytochrome P450 family protein</fullName>
    </recommendedName>
</protein>
<dbReference type="PRINTS" id="PR00385">
    <property type="entry name" value="P450"/>
</dbReference>
<keyword evidence="5" id="KW-0812">Transmembrane</keyword>
<dbReference type="InterPro" id="IPR036396">
    <property type="entry name" value="Cyt_P450_sf"/>
</dbReference>
<evidence type="ECO:0000256" key="2">
    <source>
        <dbReference type="ARBA" id="ARBA00004167"/>
    </source>
</evidence>
<dbReference type="EMBL" id="LODT01000013">
    <property type="protein sequence ID" value="KYR00511.1"/>
    <property type="molecule type" value="Genomic_DNA"/>
</dbReference>
<evidence type="ECO:0000313" key="14">
    <source>
        <dbReference type="Proteomes" id="UP000076078"/>
    </source>
</evidence>
<evidence type="ECO:0008006" key="15">
    <source>
        <dbReference type="Google" id="ProtNLM"/>
    </source>
</evidence>
<dbReference type="FunFam" id="1.10.630.10:FF:000068">
    <property type="entry name" value="Probable cytochrome P450 508A2"/>
    <property type="match status" value="1"/>
</dbReference>
<sequence length="448" mass="51736">MHLLSSKKLPHEVLNGLSSKYGMVYRFYMGSYYSLVVTDPDMMREIFIKNFDNFTDRLHIPSIKYASNNFRGIGSADEYQWRVNKQRVISAFSGTNIKKVSHLLEKTTSELVSIMSEFEASGREMEPIMYFRKYATNVICRYIFSLEVPYGDEEMGVDGGRVTQLIKAVHDISILLGSGSKGDFISVLSPFYDIYLTYFTKEITNINQFVREIVMEHLNTLDKENPKDLIDTLIMQFDCTKPENIQEIVYIARDIFMSVETPANTLEWFTLLMANYPIVQEKVYQELKMIVSERDNIQLTLKDRNSTPYLNATIKESMRYKNIAPLGGSRVAKNDIVINNIFIPKGCNIIQNFYGLSRNEQFWNEPNQFLPDRFINNNHSDLFYPFALGPRNCLGQNLALDELYLACSNILVNFKISPPEGSSKLDETEIFSLSAHPHKFKIKLEKRV</sequence>
<keyword evidence="4 12" id="KW-0349">Heme</keyword>
<reference evidence="13 14" key="1">
    <citation type="submission" date="2015-12" db="EMBL/GenBank/DDBJ databases">
        <title>Dictyostelia acquired genes for synthesis and detection of signals that induce cell-type specialization by lateral gene transfer from prokaryotes.</title>
        <authorList>
            <person name="Gloeckner G."/>
            <person name="Schaap P."/>
        </authorList>
    </citation>
    <scope>NUCLEOTIDE SEQUENCE [LARGE SCALE GENOMIC DNA]</scope>
    <source>
        <strain evidence="13 14">TK</strain>
    </source>
</reference>
<keyword evidence="14" id="KW-1185">Reference proteome</keyword>
<dbReference type="Gene3D" id="1.10.630.10">
    <property type="entry name" value="Cytochrome P450"/>
    <property type="match status" value="1"/>
</dbReference>
<evidence type="ECO:0000256" key="9">
    <source>
        <dbReference type="ARBA" id="ARBA00023004"/>
    </source>
</evidence>
<dbReference type="InterPro" id="IPR001128">
    <property type="entry name" value="Cyt_P450"/>
</dbReference>
<evidence type="ECO:0000256" key="1">
    <source>
        <dbReference type="ARBA" id="ARBA00001971"/>
    </source>
</evidence>
<organism evidence="13 14">
    <name type="scientific">Tieghemostelium lacteum</name>
    <name type="common">Slime mold</name>
    <name type="synonym">Dictyostelium lacteum</name>
    <dbReference type="NCBI Taxonomy" id="361077"/>
    <lineage>
        <taxon>Eukaryota</taxon>
        <taxon>Amoebozoa</taxon>
        <taxon>Evosea</taxon>
        <taxon>Eumycetozoa</taxon>
        <taxon>Dictyostelia</taxon>
        <taxon>Dictyosteliales</taxon>
        <taxon>Raperosteliaceae</taxon>
        <taxon>Tieghemostelium</taxon>
    </lineage>
</organism>
<accession>A0A152A390</accession>
<evidence type="ECO:0000256" key="10">
    <source>
        <dbReference type="ARBA" id="ARBA00023033"/>
    </source>
</evidence>
<evidence type="ECO:0000256" key="7">
    <source>
        <dbReference type="ARBA" id="ARBA00022989"/>
    </source>
</evidence>
<dbReference type="InterPro" id="IPR002401">
    <property type="entry name" value="Cyt_P450_E_grp-I"/>
</dbReference>
<keyword evidence="9 12" id="KW-0408">Iron</keyword>
<evidence type="ECO:0000256" key="5">
    <source>
        <dbReference type="ARBA" id="ARBA00022692"/>
    </source>
</evidence>
<dbReference type="GO" id="GO:0005506">
    <property type="term" value="F:iron ion binding"/>
    <property type="evidence" value="ECO:0007669"/>
    <property type="project" value="InterPro"/>
</dbReference>
<proteinExistence type="inferred from homology"/>
<dbReference type="GO" id="GO:0004497">
    <property type="term" value="F:monooxygenase activity"/>
    <property type="evidence" value="ECO:0007669"/>
    <property type="project" value="UniProtKB-KW"/>
</dbReference>
<comment type="similarity">
    <text evidence="3">Belongs to the cytochrome P450 family.</text>
</comment>
<comment type="caution">
    <text evidence="13">The sequence shown here is derived from an EMBL/GenBank/DDBJ whole genome shotgun (WGS) entry which is preliminary data.</text>
</comment>
<dbReference type="GO" id="GO:0016705">
    <property type="term" value="F:oxidoreductase activity, acting on paired donors, with incorporation or reduction of molecular oxygen"/>
    <property type="evidence" value="ECO:0007669"/>
    <property type="project" value="InterPro"/>
</dbReference>
<dbReference type="InParanoid" id="A0A152A390"/>
<dbReference type="Proteomes" id="UP000076078">
    <property type="component" value="Unassembled WGS sequence"/>
</dbReference>
<dbReference type="Pfam" id="PF00067">
    <property type="entry name" value="p450"/>
    <property type="match status" value="1"/>
</dbReference>
<feature type="binding site" description="axial binding residue" evidence="12">
    <location>
        <position position="393"/>
    </location>
    <ligand>
        <name>heme</name>
        <dbReference type="ChEBI" id="CHEBI:30413"/>
    </ligand>
    <ligandPart>
        <name>Fe</name>
        <dbReference type="ChEBI" id="CHEBI:18248"/>
    </ligandPart>
</feature>
<dbReference type="CDD" id="cd20617">
    <property type="entry name" value="CYP1_2-like"/>
    <property type="match status" value="1"/>
</dbReference>
<evidence type="ECO:0000313" key="13">
    <source>
        <dbReference type="EMBL" id="KYR00511.1"/>
    </source>
</evidence>
<dbReference type="STRING" id="361077.A0A152A390"/>